<dbReference type="PANTHER" id="PTHR11472">
    <property type="entry name" value="DNA REPAIR DEAD HELICASE RAD3/XP-D SUBFAMILY MEMBER"/>
    <property type="match status" value="1"/>
</dbReference>
<comment type="caution">
    <text evidence="6">The sequence shown here is derived from an EMBL/GenBank/DDBJ whole genome shotgun (WGS) entry which is preliminary data.</text>
</comment>
<feature type="domain" description="Helicase ATP-binding" evidence="5">
    <location>
        <begin position="64"/>
        <end position="416"/>
    </location>
</feature>
<proteinExistence type="predicted"/>
<dbReference type="Pfam" id="PF06733">
    <property type="entry name" value="DEAD_2"/>
    <property type="match status" value="1"/>
</dbReference>
<dbReference type="GO" id="GO:1904430">
    <property type="term" value="P:negative regulation of t-circle formation"/>
    <property type="evidence" value="ECO:0007669"/>
    <property type="project" value="TreeGrafter"/>
</dbReference>
<dbReference type="EMBL" id="AFHV02001799">
    <property type="protein sequence ID" value="PUA88142.1"/>
    <property type="molecule type" value="Genomic_DNA"/>
</dbReference>
<dbReference type="AlphaFoldDB" id="A0A2T6IS17"/>
<evidence type="ECO:0000256" key="4">
    <source>
        <dbReference type="SAM" id="MobiDB-lite"/>
    </source>
</evidence>
<dbReference type="GO" id="GO:0005634">
    <property type="term" value="C:nucleus"/>
    <property type="evidence" value="ECO:0007669"/>
    <property type="project" value="TreeGrafter"/>
</dbReference>
<dbReference type="PROSITE" id="PS51193">
    <property type="entry name" value="HELICASE_ATP_BIND_2"/>
    <property type="match status" value="1"/>
</dbReference>
<evidence type="ECO:0000256" key="2">
    <source>
        <dbReference type="ARBA" id="ARBA00022801"/>
    </source>
</evidence>
<dbReference type="SUPFAM" id="SSF52540">
    <property type="entry name" value="P-loop containing nucleoside triphosphate hydrolases"/>
    <property type="match status" value="1"/>
</dbReference>
<feature type="compositionally biased region" description="Low complexity" evidence="4">
    <location>
        <begin position="127"/>
        <end position="147"/>
    </location>
</feature>
<dbReference type="InterPro" id="IPR014001">
    <property type="entry name" value="Helicase_ATP-bd"/>
</dbReference>
<dbReference type="GO" id="GO:0005524">
    <property type="term" value="F:ATP binding"/>
    <property type="evidence" value="ECO:0007669"/>
    <property type="project" value="UniProtKB-KW"/>
</dbReference>
<evidence type="ECO:0000313" key="7">
    <source>
        <dbReference type="Proteomes" id="UP000244488"/>
    </source>
</evidence>
<dbReference type="SMART" id="SM00487">
    <property type="entry name" value="DEXDc"/>
    <property type="match status" value="1"/>
</dbReference>
<keyword evidence="1" id="KW-0547">Nucleotide-binding</keyword>
<dbReference type="GO" id="GO:0010569">
    <property type="term" value="P:regulation of double-strand break repair via homologous recombination"/>
    <property type="evidence" value="ECO:0007669"/>
    <property type="project" value="TreeGrafter"/>
</dbReference>
<dbReference type="InterPro" id="IPR010614">
    <property type="entry name" value="RAD3-like_helicase_DEAD"/>
</dbReference>
<keyword evidence="2" id="KW-0378">Hydrolase</keyword>
<dbReference type="GO" id="GO:0070182">
    <property type="term" value="F:DNA polymerase binding"/>
    <property type="evidence" value="ECO:0007669"/>
    <property type="project" value="TreeGrafter"/>
</dbReference>
<accession>A0A2T6IS17</accession>
<dbReference type="Proteomes" id="UP000244488">
    <property type="component" value="Unassembled WGS sequence"/>
</dbReference>
<dbReference type="GO" id="GO:0045910">
    <property type="term" value="P:negative regulation of DNA recombination"/>
    <property type="evidence" value="ECO:0007669"/>
    <property type="project" value="TreeGrafter"/>
</dbReference>
<name>A0A2T6IS17_TOXGO</name>
<dbReference type="PROSITE" id="PS00690">
    <property type="entry name" value="DEAH_ATP_HELICASE"/>
    <property type="match status" value="1"/>
</dbReference>
<organism evidence="6 7">
    <name type="scientific">Toxoplasma gondii TgCATBr9</name>
    <dbReference type="NCBI Taxonomy" id="943120"/>
    <lineage>
        <taxon>Eukaryota</taxon>
        <taxon>Sar</taxon>
        <taxon>Alveolata</taxon>
        <taxon>Apicomplexa</taxon>
        <taxon>Conoidasida</taxon>
        <taxon>Coccidia</taxon>
        <taxon>Eucoccidiorida</taxon>
        <taxon>Eimeriorina</taxon>
        <taxon>Sarcocystidae</taxon>
        <taxon>Toxoplasma</taxon>
    </lineage>
</organism>
<dbReference type="SMART" id="SM00488">
    <property type="entry name" value="DEXDc2"/>
    <property type="match status" value="1"/>
</dbReference>
<evidence type="ECO:0000256" key="3">
    <source>
        <dbReference type="ARBA" id="ARBA00022840"/>
    </source>
</evidence>
<dbReference type="GO" id="GO:0016818">
    <property type="term" value="F:hydrolase activity, acting on acid anhydrides, in phosphorus-containing anhydrides"/>
    <property type="evidence" value="ECO:0007669"/>
    <property type="project" value="InterPro"/>
</dbReference>
<feature type="compositionally biased region" description="Polar residues" evidence="4">
    <location>
        <begin position="1"/>
        <end position="10"/>
    </location>
</feature>
<reference evidence="6 7" key="1">
    <citation type="journal article" date="2016" name="Nat. Commun.">
        <title>Local admixture of amplified and diversified secreted pathogenesis determinants shapes mosaic Toxoplasma gondii genomes.</title>
        <authorList>
            <person name="Lorenzi H."/>
            <person name="Khan A."/>
            <person name="Behnke M.S."/>
            <person name="Namasivayam S."/>
            <person name="Swapna L.S."/>
            <person name="Hadjithomas M."/>
            <person name="Karamycheva S."/>
            <person name="Pinney D."/>
            <person name="Brunk B.P."/>
            <person name="Ajioka J.W."/>
            <person name="Ajzenberg D."/>
            <person name="Boothroyd J.C."/>
            <person name="Boyle J.P."/>
            <person name="Darde M.L."/>
            <person name="Diaz-Miranda M.A."/>
            <person name="Dubey J.P."/>
            <person name="Fritz H.M."/>
            <person name="Gennari S.M."/>
            <person name="Gregory B.D."/>
            <person name="Kim K."/>
            <person name="Saeij J.P."/>
            <person name="Su C."/>
            <person name="White M.W."/>
            <person name="Zhu X.Q."/>
            <person name="Howe D.K."/>
            <person name="Rosenthal B.M."/>
            <person name="Grigg M.E."/>
            <person name="Parkinson J."/>
            <person name="Liu L."/>
            <person name="Kissinger J.C."/>
            <person name="Roos D.S."/>
            <person name="Sibley L.D."/>
        </authorList>
    </citation>
    <scope>NUCLEOTIDE SEQUENCE [LARGE SCALE GENOMIC DNA]</scope>
    <source>
        <strain evidence="6 7">TgCATBr9</strain>
    </source>
</reference>
<dbReference type="InterPro" id="IPR027417">
    <property type="entry name" value="P-loop_NTPase"/>
</dbReference>
<dbReference type="InterPro" id="IPR006554">
    <property type="entry name" value="Helicase-like_DEXD_c2"/>
</dbReference>
<dbReference type="GO" id="GO:0003678">
    <property type="term" value="F:DNA helicase activity"/>
    <property type="evidence" value="ECO:0007669"/>
    <property type="project" value="InterPro"/>
</dbReference>
<evidence type="ECO:0000256" key="1">
    <source>
        <dbReference type="ARBA" id="ARBA00022741"/>
    </source>
</evidence>
<feature type="region of interest" description="Disordered" evidence="4">
    <location>
        <begin position="554"/>
        <end position="600"/>
    </location>
</feature>
<dbReference type="PANTHER" id="PTHR11472:SF34">
    <property type="entry name" value="REGULATOR OF TELOMERE ELONGATION HELICASE 1"/>
    <property type="match status" value="1"/>
</dbReference>
<keyword evidence="6" id="KW-0347">Helicase</keyword>
<feature type="region of interest" description="Disordered" evidence="4">
    <location>
        <begin position="1"/>
        <end position="43"/>
    </location>
</feature>
<dbReference type="VEuPathDB" id="ToxoDB:TGBR9_209770A"/>
<feature type="compositionally biased region" description="Basic and acidic residues" evidence="4">
    <location>
        <begin position="587"/>
        <end position="600"/>
    </location>
</feature>
<dbReference type="GO" id="GO:0090657">
    <property type="term" value="P:telomeric loop disassembly"/>
    <property type="evidence" value="ECO:0007669"/>
    <property type="project" value="TreeGrafter"/>
</dbReference>
<feature type="region of interest" description="Disordered" evidence="4">
    <location>
        <begin position="124"/>
        <end position="149"/>
    </location>
</feature>
<dbReference type="InterPro" id="IPR045028">
    <property type="entry name" value="DinG/Rad3-like"/>
</dbReference>
<evidence type="ECO:0000259" key="5">
    <source>
        <dbReference type="PROSITE" id="PS51193"/>
    </source>
</evidence>
<feature type="compositionally biased region" description="Basic and acidic residues" evidence="4">
    <location>
        <begin position="554"/>
        <end position="572"/>
    </location>
</feature>
<evidence type="ECO:0000313" key="6">
    <source>
        <dbReference type="EMBL" id="PUA88142.1"/>
    </source>
</evidence>
<dbReference type="Gene3D" id="3.40.50.300">
    <property type="entry name" value="P-loop containing nucleotide triphosphate hydrolases"/>
    <property type="match status" value="1"/>
</dbReference>
<dbReference type="InterPro" id="IPR002464">
    <property type="entry name" value="DNA/RNA_helicase_DEAH_CS"/>
</dbReference>
<feature type="compositionally biased region" description="Low complexity" evidence="4">
    <location>
        <begin position="20"/>
        <end position="31"/>
    </location>
</feature>
<dbReference type="GO" id="GO:0003677">
    <property type="term" value="F:DNA binding"/>
    <property type="evidence" value="ECO:0007669"/>
    <property type="project" value="InterPro"/>
</dbReference>
<sequence>MATQTRLSSLSSPHCPRPPSVSSSSSSHKPSAQGGDSESVWRIETSGKADGWVGSVRFGEKREDSVEVDFPFQPYPCQEKFMEKVIDACVHGEHALLESPTGTGKTLCLLCASLAYVRKASTTHGFSSSRSSPSSASASPAGSSLPSEDLQRRSLFAEKRGPSSLSSPLSSSAAGTAALHRLPRVVYASRTHTQLQQVVREARRTSFFSASPLKAAALASSSSGGGVGAALRAKKKKGQLEVSQKLRGGALNAACKKKLRGEGCKFYSSSVREKEKIAQVLQACGPMDVEDLKACATGCSPPGVEKVQFCPFYTMRDYQEKSDLVLLPYNYLLDPSSQLLKPGSLANSILIIDEAHNVEQVAEDASSFELRQMDIGRCINALGTLAEMISRKLAVPETDVSDSNRKGSSAPPVSVAQLLLLQQSLAKLDEWMSEFELSAPTENLRHPHALLSLEEVTEAFTACSDLSRTRKSEVPASVIDDATPLFSARGKPLLDRLLAACMQALQDEGAETEAHIEKHVNSLDNLRRIFNILYADLTWQNASSYRVYLHDEGEEAAQRHQQERERETESESRGGWSKKKRAATASKESDAEVHAAAKPR</sequence>
<gene>
    <name evidence="6" type="ORF">TGBR9_209770A</name>
</gene>
<keyword evidence="3" id="KW-0067">ATP-binding</keyword>
<protein>
    <submittedName>
        <fullName evidence="6">Putative helicase</fullName>
    </submittedName>
</protein>
<dbReference type="InterPro" id="IPR014013">
    <property type="entry name" value="Helic_SF1/SF2_ATP-bd_DinG/Rad3"/>
</dbReference>